<dbReference type="PROSITE" id="PS51406">
    <property type="entry name" value="FIBRINOGEN_C_2"/>
    <property type="match status" value="1"/>
</dbReference>
<feature type="non-terminal residue" evidence="4">
    <location>
        <position position="298"/>
    </location>
</feature>
<keyword evidence="5" id="KW-1185">Reference proteome</keyword>
<sequence>MLGTASVLLLTAWTAIGIQGDSHGRPRDCEDLIQQDNIYEGHYIVYPDNSVPSKASIIYCSRDDGMEALPSEIAEREIVRNCLDLQEDGKNSSGLGIIYPYLDNPVTPVLVLCDQDTDGGGWTVIQSRYDGTEDFYKSWTEYVNGFGDPNGEVYIGNAIISALTEQTTNELRVDLTDWKDKTAYAQYQDFRVDAQNDYMMSAGLYHGTAGDSLFSEYSETREANFSTFDADHDLYPDVNCAEELRHGGWWYMDCGDSNLNGLYYPIAGIGPPWDGIYWYTWGWYDSLQSSKMMIRPLF</sequence>
<dbReference type="InterPro" id="IPR020837">
    <property type="entry name" value="Fibrinogen_CS"/>
</dbReference>
<dbReference type="InterPro" id="IPR036056">
    <property type="entry name" value="Fibrinogen-like_C"/>
</dbReference>
<dbReference type="SUPFAM" id="SSF56496">
    <property type="entry name" value="Fibrinogen C-terminal domain-like"/>
    <property type="match status" value="1"/>
</dbReference>
<reference evidence="4 5" key="1">
    <citation type="submission" date="2024-05" db="EMBL/GenBank/DDBJ databases">
        <authorList>
            <person name="Wallberg A."/>
        </authorList>
    </citation>
    <scope>NUCLEOTIDE SEQUENCE [LARGE SCALE GENOMIC DNA]</scope>
</reference>
<dbReference type="InterPro" id="IPR002181">
    <property type="entry name" value="Fibrinogen_a/b/g_C_dom"/>
</dbReference>
<evidence type="ECO:0000256" key="1">
    <source>
        <dbReference type="ARBA" id="ARBA00023157"/>
    </source>
</evidence>
<accession>A0AAV2Q7H5</accession>
<comment type="caution">
    <text evidence="4">The sequence shown here is derived from an EMBL/GenBank/DDBJ whole genome shotgun (WGS) entry which is preliminary data.</text>
</comment>
<dbReference type="SMART" id="SM00186">
    <property type="entry name" value="FBG"/>
    <property type="match status" value="1"/>
</dbReference>
<dbReference type="NCBIfam" id="NF040941">
    <property type="entry name" value="GGGWT_bact"/>
    <property type="match status" value="1"/>
</dbReference>
<name>A0AAV2Q7H5_MEGNR</name>
<dbReference type="Gene3D" id="3.90.215.10">
    <property type="entry name" value="Gamma Fibrinogen, chain A, domain 1"/>
    <property type="match status" value="1"/>
</dbReference>
<proteinExistence type="predicted"/>
<dbReference type="InterPro" id="IPR014716">
    <property type="entry name" value="Fibrinogen_a/b/g_C_1"/>
</dbReference>
<dbReference type="Pfam" id="PF00147">
    <property type="entry name" value="Fibrinogen_C"/>
    <property type="match status" value="1"/>
</dbReference>
<gene>
    <name evidence="4" type="ORF">MNOR_LOCUS8373</name>
</gene>
<dbReference type="AlphaFoldDB" id="A0AAV2Q7H5"/>
<protein>
    <recommendedName>
        <fullName evidence="3">Fibrinogen C-terminal domain-containing protein</fullName>
    </recommendedName>
</protein>
<keyword evidence="2" id="KW-0732">Signal</keyword>
<evidence type="ECO:0000313" key="5">
    <source>
        <dbReference type="Proteomes" id="UP001497623"/>
    </source>
</evidence>
<evidence type="ECO:0000256" key="2">
    <source>
        <dbReference type="SAM" id="SignalP"/>
    </source>
</evidence>
<keyword evidence="1" id="KW-1015">Disulfide bond</keyword>
<dbReference type="EMBL" id="CAXKWB010003882">
    <property type="protein sequence ID" value="CAL4070888.1"/>
    <property type="molecule type" value="Genomic_DNA"/>
</dbReference>
<dbReference type="CDD" id="cd00087">
    <property type="entry name" value="FReD"/>
    <property type="match status" value="1"/>
</dbReference>
<feature type="chain" id="PRO_5043629247" description="Fibrinogen C-terminal domain-containing protein" evidence="2">
    <location>
        <begin position="21"/>
        <end position="298"/>
    </location>
</feature>
<dbReference type="PROSITE" id="PS00514">
    <property type="entry name" value="FIBRINOGEN_C_1"/>
    <property type="match status" value="1"/>
</dbReference>
<dbReference type="InterPro" id="IPR050373">
    <property type="entry name" value="Fibrinogen_C-term_domain"/>
</dbReference>
<feature type="domain" description="Fibrinogen C-terminal" evidence="3">
    <location>
        <begin position="73"/>
        <end position="298"/>
    </location>
</feature>
<dbReference type="Proteomes" id="UP001497623">
    <property type="component" value="Unassembled WGS sequence"/>
</dbReference>
<dbReference type="GO" id="GO:0005615">
    <property type="term" value="C:extracellular space"/>
    <property type="evidence" value="ECO:0007669"/>
    <property type="project" value="TreeGrafter"/>
</dbReference>
<feature type="signal peptide" evidence="2">
    <location>
        <begin position="1"/>
        <end position="20"/>
    </location>
</feature>
<organism evidence="4 5">
    <name type="scientific">Meganyctiphanes norvegica</name>
    <name type="common">Northern krill</name>
    <name type="synonym">Thysanopoda norvegica</name>
    <dbReference type="NCBI Taxonomy" id="48144"/>
    <lineage>
        <taxon>Eukaryota</taxon>
        <taxon>Metazoa</taxon>
        <taxon>Ecdysozoa</taxon>
        <taxon>Arthropoda</taxon>
        <taxon>Crustacea</taxon>
        <taxon>Multicrustacea</taxon>
        <taxon>Malacostraca</taxon>
        <taxon>Eumalacostraca</taxon>
        <taxon>Eucarida</taxon>
        <taxon>Euphausiacea</taxon>
        <taxon>Euphausiidae</taxon>
        <taxon>Meganyctiphanes</taxon>
    </lineage>
</organism>
<dbReference type="PANTHER" id="PTHR19143">
    <property type="entry name" value="FIBRINOGEN/TENASCIN/ANGIOPOEITIN"/>
    <property type="match status" value="1"/>
</dbReference>
<evidence type="ECO:0000313" key="4">
    <source>
        <dbReference type="EMBL" id="CAL4070888.1"/>
    </source>
</evidence>
<evidence type="ECO:0000259" key="3">
    <source>
        <dbReference type="PROSITE" id="PS51406"/>
    </source>
</evidence>